<dbReference type="RefSeq" id="WP_269309093.1">
    <property type="nucleotide sequence ID" value="NZ_CP098242.1"/>
</dbReference>
<organism evidence="2 3">
    <name type="scientific">Oxalobacter vibrioformis</name>
    <dbReference type="NCBI Taxonomy" id="933080"/>
    <lineage>
        <taxon>Bacteria</taxon>
        <taxon>Pseudomonadati</taxon>
        <taxon>Pseudomonadota</taxon>
        <taxon>Betaproteobacteria</taxon>
        <taxon>Burkholderiales</taxon>
        <taxon>Oxalobacteraceae</taxon>
        <taxon>Oxalobacter</taxon>
    </lineage>
</organism>
<dbReference type="AlphaFoldDB" id="A0A9E9P3D2"/>
<name>A0A9E9P3D2_9BURK</name>
<dbReference type="EMBL" id="CP098242">
    <property type="protein sequence ID" value="WAW10095.1"/>
    <property type="molecule type" value="Genomic_DNA"/>
</dbReference>
<dbReference type="KEGG" id="ovb:NB640_12905"/>
<reference evidence="2" key="1">
    <citation type="journal article" date="2022" name="Front. Microbiol.">
        <title>New perspectives on an old grouping: The genomic and phenotypic variability of Oxalobacter formigenes and the implications for calcium oxalate stone prevention.</title>
        <authorList>
            <person name="Chmiel J.A."/>
            <person name="Carr C."/>
            <person name="Stuivenberg G.A."/>
            <person name="Venema R."/>
            <person name="Chanyi R.M."/>
            <person name="Al K.F."/>
            <person name="Giguere D."/>
            <person name="Say H."/>
            <person name="Akouris P.P."/>
            <person name="Dominguez Romero S.A."/>
            <person name="Kwong A."/>
            <person name="Tai V."/>
            <person name="Koval S.F."/>
            <person name="Razvi H."/>
            <person name="Bjazevic J."/>
            <person name="Burton J.P."/>
        </authorList>
    </citation>
    <scope>NUCLEOTIDE SEQUENCE</scope>
    <source>
        <strain evidence="2">WoOx3</strain>
    </source>
</reference>
<evidence type="ECO:0000313" key="2">
    <source>
        <dbReference type="EMBL" id="WAW10095.1"/>
    </source>
</evidence>
<dbReference type="Pfam" id="PF10685">
    <property type="entry name" value="KGG"/>
    <property type="match status" value="2"/>
</dbReference>
<dbReference type="InterPro" id="IPR019626">
    <property type="entry name" value="Stress-induced_KGG_rpt"/>
</dbReference>
<evidence type="ECO:0000313" key="3">
    <source>
        <dbReference type="Proteomes" id="UP001156215"/>
    </source>
</evidence>
<evidence type="ECO:0000256" key="1">
    <source>
        <dbReference type="SAM" id="MobiDB-lite"/>
    </source>
</evidence>
<feature type="compositionally biased region" description="Basic and acidic residues" evidence="1">
    <location>
        <begin position="37"/>
        <end position="57"/>
    </location>
</feature>
<sequence>MRNNQNSRNNADKSGKRGFAAMSPEEQRKIASKGGKAAHEKGTAHEFTSEEAREAGRKGGQNSHSTSR</sequence>
<protein>
    <submittedName>
        <fullName evidence="2">KGG domain-containing protein</fullName>
    </submittedName>
</protein>
<feature type="region of interest" description="Disordered" evidence="1">
    <location>
        <begin position="1"/>
        <end position="68"/>
    </location>
</feature>
<gene>
    <name evidence="2" type="ORF">NB640_12905</name>
</gene>
<dbReference type="Proteomes" id="UP001156215">
    <property type="component" value="Chromosome"/>
</dbReference>
<accession>A0A9E9P3D2</accession>
<proteinExistence type="predicted"/>
<keyword evidence="3" id="KW-1185">Reference proteome</keyword>